<evidence type="ECO:0000259" key="2">
    <source>
        <dbReference type="Pfam" id="PF18803"/>
    </source>
</evidence>
<sequence>MVKKRSAHFTHHRISSDSDSDGEADGDTVSRAQLPTETQRHIAYRFDNDEMSRRTSYVPIPTSPTPKRARMSPDPSDGDYSTPEETGGGLDEEELQYLYSRIENMGVEEDPDIPRTRTAGDRPLLVWRVYVQKYLDELMRLEGRGDFSNLMCPGCDVNRMGYRCDDCDDSALYCNVCTKARHLPLPLHRVKKWTGTHFERLTLKSLGLRVQLGHRPGESCYNPQPAFGDGFVVVDLHGIHEIGLDFCGCERAVAHSSQLLRYRWFPSTATNPRTAATFRVLESFHLLSCQSKVSAFEFYTALSRNTDNTGTQPPKDRYPSFLLMMRQWRHLKMLKRAGRGNIPDGAGDLPAGSCVVECPACPHPGKNLPPDWEDAPTKRSWLYKLNLAIDANFRMKRKKVSDDTSDPDLNAGCAYFVEEHAYKAHLTTFDKDLAKAALEKSCNTHDAVKLANLKNAVGLSATGIATVDCSRHDMKRPCSVGDLQKGERQVNIDYLLNSSLTHNAPTRISVSYDVGCIYSINAPTRWERYEFDTFSGRIITWSVPMFHLNAHRERCRSVYSPYLLIYYARMDGEGVERRWAMINGYAPATREMGPGSRRDVLDDVFGDQNWAKVTKLAATLLRRIKVAVVERATHVLALQQFTESLPPESVADWTALVVTWEAAPTTARNPYEYRRSHTSQPALRVELAEQDALDIREGRATTIHEYYSSSTLIVVGMEIEDQQRKLIADISNLGAHPTDLQRAKVLERQNALQRRIDGWRAIQQLFMPAVATLFAQPTHPDPSSLPQNLPLFLPSTACPRISVARVLLEHEWALRQAQAYDSLTDLRGHLEVRAYIYKYKDQNMRGQRDGLRSRDIVNSIESKLKMDALRYRTAYMAMTTLSAALGKTDWRGGLQPLNEGDIRHVTADDGSGSEGRKELSWIWKASGAGLRVEWCKARARAMRWSEEVELLQEEMRRTQEYHNWRASWWQEHVGRTFQQRAELTEGMRAYAHRQAAIRRRMSEYCKRAWAFVGAWPWAGTRRMLPSRRSQ</sequence>
<dbReference type="Pfam" id="PF18803">
    <property type="entry name" value="CxC2"/>
    <property type="match status" value="1"/>
</dbReference>
<dbReference type="STRING" id="139420.A0A371CN51"/>
<dbReference type="Proteomes" id="UP000256964">
    <property type="component" value="Unassembled WGS sequence"/>
</dbReference>
<evidence type="ECO:0000256" key="1">
    <source>
        <dbReference type="SAM" id="MobiDB-lite"/>
    </source>
</evidence>
<feature type="domain" description="CxC2-like cysteine cluster KDZ transposase-associated" evidence="2">
    <location>
        <begin position="203"/>
        <end position="310"/>
    </location>
</feature>
<feature type="compositionally biased region" description="Basic residues" evidence="1">
    <location>
        <begin position="1"/>
        <end position="13"/>
    </location>
</feature>
<proteinExistence type="predicted"/>
<dbReference type="PANTHER" id="PTHR33096:SF1">
    <property type="entry name" value="CXC1-LIKE CYSTEINE CLUSTER ASSOCIATED WITH KDZ TRANSPOSASES DOMAIN-CONTAINING PROTEIN"/>
    <property type="match status" value="1"/>
</dbReference>
<dbReference type="EMBL" id="KZ857504">
    <property type="protein sequence ID" value="RDX41714.1"/>
    <property type="molecule type" value="Genomic_DNA"/>
</dbReference>
<dbReference type="Pfam" id="PF18758">
    <property type="entry name" value="KDZ"/>
    <property type="match status" value="1"/>
</dbReference>
<evidence type="ECO:0000313" key="3">
    <source>
        <dbReference type="EMBL" id="RDX41714.1"/>
    </source>
</evidence>
<gene>
    <name evidence="3" type="ORF">OH76DRAFT_1459063</name>
</gene>
<reference evidence="3 4" key="1">
    <citation type="journal article" date="2018" name="Biotechnol. Biofuels">
        <title>Integrative visual omics of the white-rot fungus Polyporus brumalis exposes the biotechnological potential of its oxidative enzymes for delignifying raw plant biomass.</title>
        <authorList>
            <person name="Miyauchi S."/>
            <person name="Rancon A."/>
            <person name="Drula E."/>
            <person name="Hage H."/>
            <person name="Chaduli D."/>
            <person name="Favel A."/>
            <person name="Grisel S."/>
            <person name="Henrissat B."/>
            <person name="Herpoel-Gimbert I."/>
            <person name="Ruiz-Duenas F.J."/>
            <person name="Chevret D."/>
            <person name="Hainaut M."/>
            <person name="Lin J."/>
            <person name="Wang M."/>
            <person name="Pangilinan J."/>
            <person name="Lipzen A."/>
            <person name="Lesage-Meessen L."/>
            <person name="Navarro D."/>
            <person name="Riley R."/>
            <person name="Grigoriev I.V."/>
            <person name="Zhou S."/>
            <person name="Raouche S."/>
            <person name="Rosso M.N."/>
        </authorList>
    </citation>
    <scope>NUCLEOTIDE SEQUENCE [LARGE SCALE GENOMIC DNA]</scope>
    <source>
        <strain evidence="3 4">BRFM 1820</strain>
    </source>
</reference>
<name>A0A371CN51_9APHY</name>
<feature type="region of interest" description="Disordered" evidence="1">
    <location>
        <begin position="1"/>
        <end position="90"/>
    </location>
</feature>
<dbReference type="PANTHER" id="PTHR33096">
    <property type="entry name" value="CXC2 DOMAIN-CONTAINING PROTEIN"/>
    <property type="match status" value="1"/>
</dbReference>
<accession>A0A371CN51</accession>
<dbReference type="InterPro" id="IPR040521">
    <property type="entry name" value="KDZ"/>
</dbReference>
<keyword evidence="4" id="KW-1185">Reference proteome</keyword>
<feature type="compositionally biased region" description="Basic and acidic residues" evidence="1">
    <location>
        <begin position="38"/>
        <end position="53"/>
    </location>
</feature>
<evidence type="ECO:0000313" key="4">
    <source>
        <dbReference type="Proteomes" id="UP000256964"/>
    </source>
</evidence>
<organism evidence="3 4">
    <name type="scientific">Lentinus brumalis</name>
    <dbReference type="NCBI Taxonomy" id="2498619"/>
    <lineage>
        <taxon>Eukaryota</taxon>
        <taxon>Fungi</taxon>
        <taxon>Dikarya</taxon>
        <taxon>Basidiomycota</taxon>
        <taxon>Agaricomycotina</taxon>
        <taxon>Agaricomycetes</taxon>
        <taxon>Polyporales</taxon>
        <taxon>Polyporaceae</taxon>
        <taxon>Lentinus</taxon>
    </lineage>
</organism>
<protein>
    <recommendedName>
        <fullName evidence="2">CxC2-like cysteine cluster KDZ transposase-associated domain-containing protein</fullName>
    </recommendedName>
</protein>
<dbReference type="AlphaFoldDB" id="A0A371CN51"/>
<dbReference type="OrthoDB" id="2793259at2759"/>
<dbReference type="InterPro" id="IPR041457">
    <property type="entry name" value="CxC2_KDZ-assoc"/>
</dbReference>